<sequence length="71" mass="7903">MKKIAKQVFILLTIAGWIFYGLSAGINDARAELYTALFLTAVLAFATLIIVNPPRAYFGRCGALFCYKIRL</sequence>
<keyword evidence="1" id="KW-0472">Membrane</keyword>
<evidence type="ECO:0000313" key="3">
    <source>
        <dbReference type="Proteomes" id="UP000178743"/>
    </source>
</evidence>
<evidence type="ECO:0000256" key="1">
    <source>
        <dbReference type="SAM" id="Phobius"/>
    </source>
</evidence>
<protein>
    <submittedName>
        <fullName evidence="2">Uncharacterized protein</fullName>
    </submittedName>
</protein>
<gene>
    <name evidence="2" type="ORF">A3C05_03135</name>
</gene>
<proteinExistence type="predicted"/>
<comment type="caution">
    <text evidence="2">The sequence shown here is derived from an EMBL/GenBank/DDBJ whole genome shotgun (WGS) entry which is preliminary data.</text>
</comment>
<reference evidence="2 3" key="1">
    <citation type="journal article" date="2016" name="Nat. Commun.">
        <title>Thousands of microbial genomes shed light on interconnected biogeochemical processes in an aquifer system.</title>
        <authorList>
            <person name="Anantharaman K."/>
            <person name="Brown C.T."/>
            <person name="Hug L.A."/>
            <person name="Sharon I."/>
            <person name="Castelle C.J."/>
            <person name="Probst A.J."/>
            <person name="Thomas B.C."/>
            <person name="Singh A."/>
            <person name="Wilkins M.J."/>
            <person name="Karaoz U."/>
            <person name="Brodie E.L."/>
            <person name="Williams K.H."/>
            <person name="Hubbard S.S."/>
            <person name="Banfield J.F."/>
        </authorList>
    </citation>
    <scope>NUCLEOTIDE SEQUENCE [LARGE SCALE GENOMIC DNA]</scope>
</reference>
<evidence type="ECO:0000313" key="2">
    <source>
        <dbReference type="EMBL" id="OGF72737.1"/>
    </source>
</evidence>
<dbReference type="EMBL" id="MFHP01000015">
    <property type="protein sequence ID" value="OGF72737.1"/>
    <property type="molecule type" value="Genomic_DNA"/>
</dbReference>
<keyword evidence="1" id="KW-0812">Transmembrane</keyword>
<feature type="transmembrane region" description="Helical" evidence="1">
    <location>
        <begin position="33"/>
        <end position="51"/>
    </location>
</feature>
<accession>A0A1F5WAQ3</accession>
<name>A0A1F5WAQ3_9BACT</name>
<dbReference type="AlphaFoldDB" id="A0A1F5WAQ3"/>
<dbReference type="Proteomes" id="UP000178743">
    <property type="component" value="Unassembled WGS sequence"/>
</dbReference>
<keyword evidence="1" id="KW-1133">Transmembrane helix</keyword>
<organism evidence="2 3">
    <name type="scientific">Candidatus Giovannonibacteria bacterium RIFCSPHIGHO2_02_FULL_45_40</name>
    <dbReference type="NCBI Taxonomy" id="1798337"/>
    <lineage>
        <taxon>Bacteria</taxon>
        <taxon>Candidatus Giovannoniibacteriota</taxon>
    </lineage>
</organism>